<dbReference type="EMBL" id="FNRY01000001">
    <property type="protein sequence ID" value="SEB79822.1"/>
    <property type="molecule type" value="Genomic_DNA"/>
</dbReference>
<feature type="signal peptide" evidence="1">
    <location>
        <begin position="1"/>
        <end position="21"/>
    </location>
</feature>
<dbReference type="AlphaFoldDB" id="A0A1H4MBU2"/>
<dbReference type="OrthoDB" id="9781705at2"/>
<dbReference type="InterPro" id="IPR007210">
    <property type="entry name" value="ABC_Gly_betaine_transp_sub-bd"/>
</dbReference>
<accession>A0A1H4MBU2</accession>
<evidence type="ECO:0000313" key="4">
    <source>
        <dbReference type="Proteomes" id="UP000199183"/>
    </source>
</evidence>
<dbReference type="Proteomes" id="UP000199183">
    <property type="component" value="Unassembled WGS sequence"/>
</dbReference>
<dbReference type="Gene3D" id="3.40.190.120">
    <property type="entry name" value="Osmoprotection protein (prox), domain 2"/>
    <property type="match status" value="1"/>
</dbReference>
<dbReference type="Pfam" id="PF04069">
    <property type="entry name" value="OpuAC"/>
    <property type="match status" value="1"/>
</dbReference>
<dbReference type="GO" id="GO:0043190">
    <property type="term" value="C:ATP-binding cassette (ABC) transporter complex"/>
    <property type="evidence" value="ECO:0007669"/>
    <property type="project" value="InterPro"/>
</dbReference>
<dbReference type="CDD" id="cd13606">
    <property type="entry name" value="PBP2_ProX_like"/>
    <property type="match status" value="1"/>
</dbReference>
<evidence type="ECO:0000259" key="2">
    <source>
        <dbReference type="Pfam" id="PF04069"/>
    </source>
</evidence>
<gene>
    <name evidence="3" type="ORF">SAMN04489806_1801</name>
</gene>
<name>A0A1H4MBU2_9MICO</name>
<dbReference type="RefSeq" id="WP_091182866.1">
    <property type="nucleotide sequence ID" value="NZ_FNRY01000001.1"/>
</dbReference>
<dbReference type="Gene3D" id="3.40.190.10">
    <property type="entry name" value="Periplasmic binding protein-like II"/>
    <property type="match status" value="1"/>
</dbReference>
<protein>
    <submittedName>
        <fullName evidence="3">Osmoprotectant transport system substrate-binding protein</fullName>
    </submittedName>
</protein>
<evidence type="ECO:0000256" key="1">
    <source>
        <dbReference type="SAM" id="SignalP"/>
    </source>
</evidence>
<reference evidence="3 4" key="1">
    <citation type="submission" date="2016-10" db="EMBL/GenBank/DDBJ databases">
        <authorList>
            <person name="de Groot N.N."/>
        </authorList>
    </citation>
    <scope>NUCLEOTIDE SEQUENCE [LARGE SCALE GENOMIC DNA]</scope>
    <source>
        <strain evidence="3 4">DSM 21799</strain>
    </source>
</reference>
<feature type="chain" id="PRO_5039274786" evidence="1">
    <location>
        <begin position="22"/>
        <end position="311"/>
    </location>
</feature>
<dbReference type="PROSITE" id="PS51257">
    <property type="entry name" value="PROKAR_LIPOPROTEIN"/>
    <property type="match status" value="1"/>
</dbReference>
<dbReference type="STRING" id="640635.SAMN04489806_1801"/>
<dbReference type="SUPFAM" id="SSF53850">
    <property type="entry name" value="Periplasmic binding protein-like II"/>
    <property type="match status" value="1"/>
</dbReference>
<feature type="domain" description="ABC-type glycine betaine transport system substrate-binding" evidence="2">
    <location>
        <begin position="42"/>
        <end position="306"/>
    </location>
</feature>
<proteinExistence type="predicted"/>
<evidence type="ECO:0000313" key="3">
    <source>
        <dbReference type="EMBL" id="SEB79822.1"/>
    </source>
</evidence>
<keyword evidence="1" id="KW-0732">Signal</keyword>
<organism evidence="3 4">
    <name type="scientific">Paramicrobacterium humi</name>
    <dbReference type="NCBI Taxonomy" id="640635"/>
    <lineage>
        <taxon>Bacteria</taxon>
        <taxon>Bacillati</taxon>
        <taxon>Actinomycetota</taxon>
        <taxon>Actinomycetes</taxon>
        <taxon>Micrococcales</taxon>
        <taxon>Microbacteriaceae</taxon>
        <taxon>Paramicrobacterium</taxon>
    </lineage>
</organism>
<dbReference type="GO" id="GO:0022857">
    <property type="term" value="F:transmembrane transporter activity"/>
    <property type="evidence" value="ECO:0007669"/>
    <property type="project" value="InterPro"/>
</dbReference>
<keyword evidence="4" id="KW-1185">Reference proteome</keyword>
<sequence>MFPTRRIAAAAVAVTAALALSACGSSDTIDGGGGSTGASGDKTISIGSAGFAESEIIAEIYAQALEAKGYTVERNMQIGQRDAYIAALKDGSIDLIPEYSGNLLQFFDDSSDAKTSDEVFDALQKAVPDGFEVLEQSKAEDKDSYNVTKDFSEKYGVTSLADLANVDEKIIVGGNPELKERPYGPTGLTDVYGVPADNLAFTPINDSGGPLTVSALVDGTVNVADIFSTTPAIAENDFVTLKDPKNLILPQNVLPLVNKKVVTDELTSTLAAVSKKLTTEDLIAMNARNQGSEKASPATIAKDWLADAGLM</sequence>